<keyword evidence="3" id="KW-0418">Kinase</keyword>
<dbReference type="GO" id="GO:0005886">
    <property type="term" value="C:plasma membrane"/>
    <property type="evidence" value="ECO:0007669"/>
    <property type="project" value="TreeGrafter"/>
</dbReference>
<comment type="caution">
    <text evidence="7">The sequence shown here is derived from an EMBL/GenBank/DDBJ whole genome shotgun (WGS) entry which is preliminary data.</text>
</comment>
<protein>
    <recommendedName>
        <fullName evidence="6">Protein kinase domain-containing protein</fullName>
    </recommendedName>
</protein>
<evidence type="ECO:0000256" key="5">
    <source>
        <dbReference type="ARBA" id="ARBA00023137"/>
    </source>
</evidence>
<dbReference type="FunFam" id="1.10.510.10:FF:000554">
    <property type="entry name" value="Predicted protein"/>
    <property type="match status" value="1"/>
</dbReference>
<dbReference type="Gene3D" id="1.10.510.10">
    <property type="entry name" value="Transferase(Phosphotransferase) domain 1"/>
    <property type="match status" value="1"/>
</dbReference>
<keyword evidence="5" id="KW-0829">Tyrosine-protein kinase</keyword>
<organism evidence="7 8">
    <name type="scientific">Meganyctiphanes norvegica</name>
    <name type="common">Northern krill</name>
    <name type="synonym">Thysanopoda norvegica</name>
    <dbReference type="NCBI Taxonomy" id="48144"/>
    <lineage>
        <taxon>Eukaryota</taxon>
        <taxon>Metazoa</taxon>
        <taxon>Ecdysozoa</taxon>
        <taxon>Arthropoda</taxon>
        <taxon>Crustacea</taxon>
        <taxon>Multicrustacea</taxon>
        <taxon>Malacostraca</taxon>
        <taxon>Eumalacostraca</taxon>
        <taxon>Eucarida</taxon>
        <taxon>Euphausiacea</taxon>
        <taxon>Euphausiidae</taxon>
        <taxon>Meganyctiphanes</taxon>
    </lineage>
</organism>
<dbReference type="InterPro" id="IPR011009">
    <property type="entry name" value="Kinase-like_dom_sf"/>
</dbReference>
<evidence type="ECO:0000313" key="8">
    <source>
        <dbReference type="Proteomes" id="UP001497623"/>
    </source>
</evidence>
<dbReference type="PRINTS" id="PR00109">
    <property type="entry name" value="TYRKINASE"/>
</dbReference>
<reference evidence="7 8" key="1">
    <citation type="submission" date="2024-05" db="EMBL/GenBank/DDBJ databases">
        <authorList>
            <person name="Wallberg A."/>
        </authorList>
    </citation>
    <scope>NUCLEOTIDE SEQUENCE [LARGE SCALE GENOMIC DNA]</scope>
</reference>
<dbReference type="PANTHER" id="PTHR24416:SF611">
    <property type="entry name" value="TYROSINE-PROTEIN KINASE TRANSMEMBRANE RECEPTOR ROR"/>
    <property type="match status" value="1"/>
</dbReference>
<accession>A0AAV2PZ34</accession>
<dbReference type="Pfam" id="PF07714">
    <property type="entry name" value="PK_Tyr_Ser-Thr"/>
    <property type="match status" value="1"/>
</dbReference>
<sequence length="159" mass="18404">CPNTSSCGRQNWTEQCRMATQIATGMEYLEGRNFVHRDLAARNVLVDSRNDMKIADFGLARLIKEEHYMKSSNTKVPFKWMAPESLQRQIYTSKSDVWSFGVLLYEICEHGGNPYPGVGNQDILKYLKDGNRMNPRPHCHEKAYEIMMLTWIEEPSSRP</sequence>
<evidence type="ECO:0000256" key="4">
    <source>
        <dbReference type="ARBA" id="ARBA00022840"/>
    </source>
</evidence>
<evidence type="ECO:0000259" key="6">
    <source>
        <dbReference type="PROSITE" id="PS50011"/>
    </source>
</evidence>
<dbReference type="SMART" id="SM00219">
    <property type="entry name" value="TyrKc"/>
    <property type="match status" value="1"/>
</dbReference>
<evidence type="ECO:0000256" key="2">
    <source>
        <dbReference type="ARBA" id="ARBA00022741"/>
    </source>
</evidence>
<dbReference type="InterPro" id="IPR000719">
    <property type="entry name" value="Prot_kinase_dom"/>
</dbReference>
<proteinExistence type="predicted"/>
<feature type="non-terminal residue" evidence="7">
    <location>
        <position position="159"/>
    </location>
</feature>
<dbReference type="EMBL" id="CAXKWB010001981">
    <property type="protein sequence ID" value="CAL4065968.1"/>
    <property type="molecule type" value="Genomic_DNA"/>
</dbReference>
<keyword evidence="1" id="KW-0808">Transferase</keyword>
<dbReference type="PROSITE" id="PS00109">
    <property type="entry name" value="PROTEIN_KINASE_TYR"/>
    <property type="match status" value="1"/>
</dbReference>
<dbReference type="InterPro" id="IPR001245">
    <property type="entry name" value="Ser-Thr/Tyr_kinase_cat_dom"/>
</dbReference>
<evidence type="ECO:0000256" key="1">
    <source>
        <dbReference type="ARBA" id="ARBA00022679"/>
    </source>
</evidence>
<dbReference type="GO" id="GO:0004714">
    <property type="term" value="F:transmembrane receptor protein tyrosine kinase activity"/>
    <property type="evidence" value="ECO:0007669"/>
    <property type="project" value="TreeGrafter"/>
</dbReference>
<feature type="non-terminal residue" evidence="7">
    <location>
        <position position="1"/>
    </location>
</feature>
<keyword evidence="4" id="KW-0067">ATP-binding</keyword>
<keyword evidence="8" id="KW-1185">Reference proteome</keyword>
<dbReference type="GO" id="GO:0007169">
    <property type="term" value="P:cell surface receptor protein tyrosine kinase signaling pathway"/>
    <property type="evidence" value="ECO:0007669"/>
    <property type="project" value="TreeGrafter"/>
</dbReference>
<dbReference type="InterPro" id="IPR008266">
    <property type="entry name" value="Tyr_kinase_AS"/>
</dbReference>
<dbReference type="GO" id="GO:0005524">
    <property type="term" value="F:ATP binding"/>
    <property type="evidence" value="ECO:0007669"/>
    <property type="project" value="UniProtKB-KW"/>
</dbReference>
<dbReference type="InterPro" id="IPR020635">
    <property type="entry name" value="Tyr_kinase_cat_dom"/>
</dbReference>
<feature type="domain" description="Protein kinase" evidence="6">
    <location>
        <begin position="1"/>
        <end position="159"/>
    </location>
</feature>
<gene>
    <name evidence="7" type="ORF">MNOR_LOCUS5215</name>
</gene>
<name>A0AAV2PZ34_MEGNR</name>
<dbReference type="PANTHER" id="PTHR24416">
    <property type="entry name" value="TYROSINE-PROTEIN KINASE RECEPTOR"/>
    <property type="match status" value="1"/>
</dbReference>
<dbReference type="CDD" id="cd00192">
    <property type="entry name" value="PTKc"/>
    <property type="match status" value="1"/>
</dbReference>
<dbReference type="Proteomes" id="UP001497623">
    <property type="component" value="Unassembled WGS sequence"/>
</dbReference>
<dbReference type="GO" id="GO:0043235">
    <property type="term" value="C:receptor complex"/>
    <property type="evidence" value="ECO:0007669"/>
    <property type="project" value="TreeGrafter"/>
</dbReference>
<dbReference type="InterPro" id="IPR050122">
    <property type="entry name" value="RTK"/>
</dbReference>
<dbReference type="AlphaFoldDB" id="A0AAV2PZ34"/>
<dbReference type="SUPFAM" id="SSF56112">
    <property type="entry name" value="Protein kinase-like (PK-like)"/>
    <property type="match status" value="1"/>
</dbReference>
<evidence type="ECO:0000256" key="3">
    <source>
        <dbReference type="ARBA" id="ARBA00022777"/>
    </source>
</evidence>
<keyword evidence="2" id="KW-0547">Nucleotide-binding</keyword>
<dbReference type="PROSITE" id="PS50011">
    <property type="entry name" value="PROTEIN_KINASE_DOM"/>
    <property type="match status" value="1"/>
</dbReference>
<evidence type="ECO:0000313" key="7">
    <source>
        <dbReference type="EMBL" id="CAL4065968.1"/>
    </source>
</evidence>